<dbReference type="Proteomes" id="UP000245946">
    <property type="component" value="Unassembled WGS sequence"/>
</dbReference>
<dbReference type="SUPFAM" id="SSF52540">
    <property type="entry name" value="P-loop containing nucleoside triphosphate hydrolases"/>
    <property type="match status" value="1"/>
</dbReference>
<feature type="binding site" evidence="21">
    <location>
        <begin position="209"/>
        <end position="212"/>
    </location>
    <ligand>
        <name>7-phospho-2-dehydro-3-deoxy-D-arabino-heptonate</name>
        <dbReference type="ChEBI" id="CHEBI:58394"/>
    </ligand>
</feature>
<comment type="similarity">
    <text evidence="3">In the 2nd section; belongs to the type-I 3-dehydroquinase family.</text>
</comment>
<keyword evidence="16 21" id="KW-0057">Aromatic amino acid biosynthesis</keyword>
<dbReference type="InterPro" id="IPR001381">
    <property type="entry name" value="DHquinase_I"/>
</dbReference>
<feature type="active site" description="Proton acceptor; for 3-dehydroquinate synthase activity" evidence="21">
    <location>
        <position position="298"/>
    </location>
</feature>
<dbReference type="GO" id="GO:0046872">
    <property type="term" value="F:metal ion binding"/>
    <property type="evidence" value="ECO:0007669"/>
    <property type="project" value="UniProtKB-UniRule"/>
</dbReference>
<evidence type="ECO:0000259" key="27">
    <source>
        <dbReference type="Pfam" id="PF18317"/>
    </source>
</evidence>
<protein>
    <recommendedName>
        <fullName evidence="21">Pentafunctional AROM polypeptide</fullName>
    </recommendedName>
    <domain>
        <recommendedName>
            <fullName evidence="21">3-dehydroquinate synthase</fullName>
            <shortName evidence="21">DHQS</shortName>
            <ecNumber evidence="21">4.2.3.4</ecNumber>
        </recommendedName>
    </domain>
    <domain>
        <recommendedName>
            <fullName evidence="21">3-phosphoshikimate 1-carboxyvinyltransferase</fullName>
            <ecNumber evidence="21">2.5.1.19</ecNumber>
        </recommendedName>
        <alternativeName>
            <fullName evidence="21">5-enolpyruvylshikimate-3-phosphate synthase</fullName>
            <shortName evidence="21">EPSP synthase</shortName>
            <shortName evidence="21">EPSPS</shortName>
        </alternativeName>
    </domain>
    <domain>
        <recommendedName>
            <fullName evidence="21">Shikimate kinase</fullName>
            <shortName evidence="21">SK</shortName>
            <ecNumber evidence="21">2.7.1.71</ecNumber>
        </recommendedName>
    </domain>
    <domain>
        <recommendedName>
            <fullName evidence="21">3-dehydroquinate dehydratase</fullName>
            <shortName evidence="21">3-dehydroquinase</shortName>
            <ecNumber evidence="21">4.2.1.10</ecNumber>
        </recommendedName>
    </domain>
    <domain>
        <recommendedName>
            <fullName evidence="21">Shikimate dehydrogenase</fullName>
            <ecNumber evidence="21">1.1.1.25</ecNumber>
        </recommendedName>
    </domain>
</protein>
<dbReference type="HAMAP" id="MF_00109">
    <property type="entry name" value="Shikimate_kinase"/>
    <property type="match status" value="1"/>
</dbReference>
<dbReference type="PANTHER" id="PTHR21090">
    <property type="entry name" value="AROM/DEHYDROQUINATE SYNTHASE"/>
    <property type="match status" value="1"/>
</dbReference>
<dbReference type="InterPro" id="IPR000623">
    <property type="entry name" value="Shikimate_kinase/TSH1"/>
</dbReference>
<dbReference type="PANTHER" id="PTHR21090:SF5">
    <property type="entry name" value="PENTAFUNCTIONAL AROM POLYPEPTIDE"/>
    <property type="match status" value="1"/>
</dbReference>
<dbReference type="STRING" id="58919.A0A316ZB07"/>
<feature type="binding site" evidence="21">
    <location>
        <begin position="98"/>
        <end position="101"/>
    </location>
    <ligand>
        <name>NAD(+)</name>
        <dbReference type="ChEBI" id="CHEBI:57540"/>
    </ligand>
</feature>
<feature type="domain" description="3-dehydroquinate synthase C-terminal" evidence="28">
    <location>
        <begin position="206"/>
        <end position="381"/>
    </location>
</feature>
<feature type="binding site" evidence="21">
    <location>
        <position position="176"/>
    </location>
    <ligand>
        <name>NAD(+)</name>
        <dbReference type="ChEBI" id="CHEBI:57540"/>
    </ligand>
</feature>
<feature type="binding site" evidence="21">
    <location>
        <position position="294"/>
    </location>
    <ligand>
        <name>7-phospho-2-dehydro-3-deoxy-D-arabino-heptonate</name>
        <dbReference type="ChEBI" id="CHEBI:58394"/>
    </ligand>
</feature>
<evidence type="ECO:0000256" key="8">
    <source>
        <dbReference type="ARBA" id="ARBA00022679"/>
    </source>
</evidence>
<feature type="domain" description="Enolpyruvate transferase" evidence="23">
    <location>
        <begin position="429"/>
        <end position="868"/>
    </location>
</feature>
<keyword evidence="9 21" id="KW-0479">Metal-binding</keyword>
<dbReference type="GO" id="GO:0004765">
    <property type="term" value="F:shikimate kinase activity"/>
    <property type="evidence" value="ECO:0007669"/>
    <property type="project" value="UniProtKB-UniRule"/>
</dbReference>
<dbReference type="Pfam" id="PF01487">
    <property type="entry name" value="DHquinase_I"/>
    <property type="match status" value="1"/>
</dbReference>
<dbReference type="InterPro" id="IPR036968">
    <property type="entry name" value="Enolpyruvate_Tfrase_sf"/>
</dbReference>
<evidence type="ECO:0000256" key="13">
    <source>
        <dbReference type="ARBA" id="ARBA00022840"/>
    </source>
</evidence>
<feature type="binding site" evidence="21">
    <location>
        <position position="161"/>
    </location>
    <ligand>
        <name>7-phospho-2-dehydro-3-deoxy-D-arabino-heptonate</name>
        <dbReference type="ChEBI" id="CHEBI:58394"/>
    </ligand>
</feature>
<dbReference type="GO" id="GO:0008652">
    <property type="term" value="P:amino acid biosynthetic process"/>
    <property type="evidence" value="ECO:0007669"/>
    <property type="project" value="UniProtKB-KW"/>
</dbReference>
<dbReference type="PROSITE" id="PS00104">
    <property type="entry name" value="EPSP_SYNTHASE_1"/>
    <property type="match status" value="1"/>
</dbReference>
<dbReference type="SUPFAM" id="SSF53223">
    <property type="entry name" value="Aminoacid dehydrogenase-like, N-terminal domain"/>
    <property type="match status" value="1"/>
</dbReference>
<dbReference type="InterPro" id="IPR041121">
    <property type="entry name" value="SDH_C"/>
</dbReference>
<feature type="binding site" evidence="21">
    <location>
        <position position="134"/>
    </location>
    <ligand>
        <name>NAD(+)</name>
        <dbReference type="ChEBI" id="CHEBI:57540"/>
    </ligand>
</feature>
<feature type="domain" description="Shikimate dehydrogenase substrate binding N-terminal" evidence="26">
    <location>
        <begin position="1374"/>
        <end position="1455"/>
    </location>
</feature>
<keyword evidence="12 21" id="KW-0862">Zinc</keyword>
<evidence type="ECO:0000256" key="7">
    <source>
        <dbReference type="ARBA" id="ARBA00022605"/>
    </source>
</evidence>
<dbReference type="Pfam" id="PF01761">
    <property type="entry name" value="DHQ_synthase"/>
    <property type="match status" value="1"/>
</dbReference>
<comment type="pathway">
    <text evidence="21 22">Metabolic intermediate biosynthesis; chorismate biosynthesis; chorismate from D-erythrose 4-phosphate and phosphoenolpyruvate: step 4/7.</text>
</comment>
<keyword evidence="8 21" id="KW-0808">Transferase</keyword>
<keyword evidence="7 21" id="KW-0028">Amino-acid biosynthesis</keyword>
<feature type="binding site" evidence="21">
    <location>
        <position position="205"/>
    </location>
    <ligand>
        <name>NAD(+)</name>
        <dbReference type="ChEBI" id="CHEBI:57540"/>
    </ligand>
</feature>
<comment type="pathway">
    <text evidence="1 21 22">Metabolic intermediate biosynthesis; chorismate biosynthesis; chorismate from D-erythrose 4-phosphate and phosphoenolpyruvate: step 6/7.</text>
</comment>
<dbReference type="EC" id="2.7.1.71" evidence="21"/>
<dbReference type="InterPro" id="IPR030960">
    <property type="entry name" value="DHQS/DOIS_N"/>
</dbReference>
<keyword evidence="13 21" id="KW-0067">ATP-binding</keyword>
<organism evidence="29 30">
    <name type="scientific">Tilletiopsis washingtonensis</name>
    <dbReference type="NCBI Taxonomy" id="58919"/>
    <lineage>
        <taxon>Eukaryota</taxon>
        <taxon>Fungi</taxon>
        <taxon>Dikarya</taxon>
        <taxon>Basidiomycota</taxon>
        <taxon>Ustilaginomycotina</taxon>
        <taxon>Exobasidiomycetes</taxon>
        <taxon>Entylomatales</taxon>
        <taxon>Entylomatales incertae sedis</taxon>
        <taxon>Tilletiopsis</taxon>
    </lineage>
</organism>
<keyword evidence="11 21" id="KW-0418">Kinase</keyword>
<dbReference type="InterPro" id="IPR001986">
    <property type="entry name" value="Enolpyruvate_Tfrase_dom"/>
</dbReference>
<feature type="domain" description="3-dehydroquinate synthase N-terminal" evidence="25">
    <location>
        <begin position="93"/>
        <end position="204"/>
    </location>
</feature>
<accession>A0A316ZB07</accession>
<dbReference type="InterPro" id="IPR056179">
    <property type="entry name" value="DHQS_C"/>
</dbReference>
<evidence type="ECO:0000256" key="17">
    <source>
        <dbReference type="ARBA" id="ARBA00023239"/>
    </source>
</evidence>
<evidence type="ECO:0000256" key="5">
    <source>
        <dbReference type="ARBA" id="ARBA00009948"/>
    </source>
</evidence>
<dbReference type="GO" id="GO:0003856">
    <property type="term" value="F:3-dehydroquinate synthase activity"/>
    <property type="evidence" value="ECO:0007669"/>
    <property type="project" value="UniProtKB-UniRule"/>
</dbReference>
<keyword evidence="18 21" id="KW-0511">Multifunctional enzyme</keyword>
<feature type="active site" description="Proton acceptor; for 3-dehydroquinate dehydratase activity" evidence="21">
    <location>
        <position position="1258"/>
    </location>
</feature>
<dbReference type="Pfam" id="PF00275">
    <property type="entry name" value="EPSP_synthase"/>
    <property type="match status" value="1"/>
</dbReference>
<feature type="binding site" evidence="21">
    <location>
        <position position="145"/>
    </location>
    <ligand>
        <name>7-phospho-2-dehydro-3-deoxy-D-arabino-heptonate</name>
        <dbReference type="ChEBI" id="CHEBI:58394"/>
    </ligand>
</feature>
<feature type="binding site" evidence="21">
    <location>
        <begin position="287"/>
        <end position="291"/>
    </location>
    <ligand>
        <name>7-phospho-2-dehydro-3-deoxy-D-arabino-heptonate</name>
        <dbReference type="ChEBI" id="CHEBI:58394"/>
    </ligand>
</feature>
<dbReference type="PROSITE" id="PS01128">
    <property type="entry name" value="SHIKIMATE_KINASE"/>
    <property type="match status" value="1"/>
</dbReference>
<comment type="similarity">
    <text evidence="5">Belongs to the EPSP synthase family.</text>
</comment>
<evidence type="ECO:0000313" key="30">
    <source>
        <dbReference type="Proteomes" id="UP000245946"/>
    </source>
</evidence>
<dbReference type="InterPro" id="IPR008289">
    <property type="entry name" value="Pentafunct_AroM"/>
</dbReference>
<dbReference type="HAMAP" id="MF_03143">
    <property type="entry name" value="Pentafunct_AroM"/>
    <property type="match status" value="1"/>
</dbReference>
<feature type="active site" description="Schiff-base intermediate with substrate; for 3-dehydroquinate dehydratase activity" evidence="21">
    <location>
        <position position="1286"/>
    </location>
</feature>
<dbReference type="EC" id="4.2.1.10" evidence="21"/>
<comment type="caution">
    <text evidence="21">Lacks conserved residue(s) required for the propagation of feature annotation.</text>
</comment>
<dbReference type="Pfam" id="PF24621">
    <property type="entry name" value="DHQS_C"/>
    <property type="match status" value="1"/>
</dbReference>
<evidence type="ECO:0000256" key="15">
    <source>
        <dbReference type="ARBA" id="ARBA00023002"/>
    </source>
</evidence>
<evidence type="ECO:0000259" key="25">
    <source>
        <dbReference type="Pfam" id="PF01761"/>
    </source>
</evidence>
<dbReference type="InterPro" id="IPR027417">
    <property type="entry name" value="P-loop_NTPase"/>
</dbReference>
<dbReference type="InterPro" id="IPR046346">
    <property type="entry name" value="Aminoacid_DH-like_N_sf"/>
</dbReference>
<dbReference type="Gene3D" id="3.40.50.300">
    <property type="entry name" value="P-loop containing nucleotide triphosphate hydrolases"/>
    <property type="match status" value="1"/>
</dbReference>
<dbReference type="CDD" id="cd00502">
    <property type="entry name" value="DHQase_I"/>
    <property type="match status" value="1"/>
</dbReference>
<evidence type="ECO:0000256" key="12">
    <source>
        <dbReference type="ARBA" id="ARBA00022833"/>
    </source>
</evidence>
<dbReference type="InterPro" id="IPR036291">
    <property type="entry name" value="NAD(P)-bd_dom_sf"/>
</dbReference>
<dbReference type="SUPFAM" id="SSF55205">
    <property type="entry name" value="EPT/RTPC-like"/>
    <property type="match status" value="1"/>
</dbReference>
<comment type="subunit">
    <text evidence="21 22">Homodimer.</text>
</comment>
<dbReference type="CDD" id="cd01065">
    <property type="entry name" value="NAD_bind_Shikimate_DH"/>
    <property type="match status" value="1"/>
</dbReference>
<comment type="similarity">
    <text evidence="21 22">In the 2nd section; belongs to the EPSP synthase family.</text>
</comment>
<dbReference type="Gene3D" id="3.40.50.720">
    <property type="entry name" value="NAD(P)-binding Rossmann-like Domain"/>
    <property type="match status" value="1"/>
</dbReference>
<name>A0A316ZB07_9BASI</name>
<dbReference type="GO" id="GO:0009073">
    <property type="term" value="P:aromatic amino acid family biosynthetic process"/>
    <property type="evidence" value="ECO:0007669"/>
    <property type="project" value="UniProtKB-UniRule"/>
</dbReference>
<evidence type="ECO:0000259" key="24">
    <source>
        <dbReference type="Pfam" id="PF01488"/>
    </source>
</evidence>
<comment type="catalytic activity">
    <reaction evidence="20 21 22">
        <text>shikimate + ATP = 3-phosphoshikimate + ADP + H(+)</text>
        <dbReference type="Rhea" id="RHEA:13121"/>
        <dbReference type="ChEBI" id="CHEBI:15378"/>
        <dbReference type="ChEBI" id="CHEBI:30616"/>
        <dbReference type="ChEBI" id="CHEBI:36208"/>
        <dbReference type="ChEBI" id="CHEBI:145989"/>
        <dbReference type="ChEBI" id="CHEBI:456216"/>
        <dbReference type="EC" id="2.7.1.71"/>
    </reaction>
</comment>
<keyword evidence="14 21" id="KW-0521">NADP</keyword>
<comment type="catalytic activity">
    <reaction evidence="21 22">
        <text>shikimate + NADP(+) = 3-dehydroshikimate + NADPH + H(+)</text>
        <dbReference type="Rhea" id="RHEA:17737"/>
        <dbReference type="ChEBI" id="CHEBI:15378"/>
        <dbReference type="ChEBI" id="CHEBI:16630"/>
        <dbReference type="ChEBI" id="CHEBI:36208"/>
        <dbReference type="ChEBI" id="CHEBI:57783"/>
        <dbReference type="ChEBI" id="CHEBI:58349"/>
        <dbReference type="EC" id="1.1.1.25"/>
    </reaction>
</comment>
<comment type="function">
    <text evidence="21 22">The AROM polypeptide catalyzes 5 consecutive enzymatic reactions in prechorismate polyaromatic amino acid biosynthesis.</text>
</comment>
<feature type="region of interest" description="3-dehydroquinate synthase" evidence="21">
    <location>
        <begin position="1"/>
        <end position="407"/>
    </location>
</feature>
<dbReference type="GO" id="GO:0003855">
    <property type="term" value="F:3-dehydroquinate dehydratase activity"/>
    <property type="evidence" value="ECO:0007669"/>
    <property type="project" value="UniProtKB-UniRule"/>
</dbReference>
<dbReference type="CDD" id="cd08195">
    <property type="entry name" value="DHQS"/>
    <property type="match status" value="1"/>
</dbReference>
<comment type="catalytic activity">
    <reaction evidence="21 22">
        <text>7-phospho-2-dehydro-3-deoxy-D-arabino-heptonate = 3-dehydroquinate + phosphate</text>
        <dbReference type="Rhea" id="RHEA:21968"/>
        <dbReference type="ChEBI" id="CHEBI:32364"/>
        <dbReference type="ChEBI" id="CHEBI:43474"/>
        <dbReference type="ChEBI" id="CHEBI:58394"/>
        <dbReference type="EC" id="4.2.3.4"/>
    </reaction>
</comment>
<dbReference type="InterPro" id="IPR016037">
    <property type="entry name" value="DHQ_synth_AroB"/>
</dbReference>
<evidence type="ECO:0000259" key="23">
    <source>
        <dbReference type="Pfam" id="PF00275"/>
    </source>
</evidence>
<dbReference type="GO" id="GO:0009423">
    <property type="term" value="P:chorismate biosynthetic process"/>
    <property type="evidence" value="ECO:0007669"/>
    <property type="project" value="UniProtKB-UniRule"/>
</dbReference>
<dbReference type="InterPro" id="IPR023193">
    <property type="entry name" value="EPSP_synthase_CS"/>
</dbReference>
<evidence type="ECO:0000256" key="1">
    <source>
        <dbReference type="ARBA" id="ARBA00004811"/>
    </source>
</evidence>
<dbReference type="GO" id="GO:0003866">
    <property type="term" value="F:3-phosphoshikimate 1-carboxyvinyltransferase activity"/>
    <property type="evidence" value="ECO:0007669"/>
    <property type="project" value="UniProtKB-UniRule"/>
</dbReference>
<dbReference type="Gene3D" id="1.20.1090.10">
    <property type="entry name" value="Dehydroquinate synthase-like - alpha domain"/>
    <property type="match status" value="1"/>
</dbReference>
<evidence type="ECO:0000256" key="21">
    <source>
        <dbReference type="HAMAP-Rule" id="MF_03143"/>
    </source>
</evidence>
<dbReference type="InterPro" id="IPR023000">
    <property type="entry name" value="Shikimate_kinase_CS"/>
</dbReference>
<dbReference type="FunFam" id="3.20.20.70:FF:000135">
    <property type="entry name" value="Pentafunctional AROM polypeptide"/>
    <property type="match status" value="1"/>
</dbReference>
<feature type="binding site" evidence="21">
    <location>
        <begin position="61"/>
        <end position="63"/>
    </location>
    <ligand>
        <name>NAD(+)</name>
        <dbReference type="ChEBI" id="CHEBI:57540"/>
    </ligand>
</feature>
<dbReference type="Gene3D" id="3.40.50.1970">
    <property type="match status" value="1"/>
</dbReference>
<evidence type="ECO:0000256" key="2">
    <source>
        <dbReference type="ARBA" id="ARBA00004842"/>
    </source>
</evidence>
<dbReference type="CDD" id="cd00464">
    <property type="entry name" value="SK"/>
    <property type="match status" value="1"/>
</dbReference>
<evidence type="ECO:0000256" key="14">
    <source>
        <dbReference type="ARBA" id="ARBA00022857"/>
    </source>
</evidence>
<comment type="similarity">
    <text evidence="21 22">In the 4th section; belongs to the type-I 3-dehydroquinase family.</text>
</comment>
<dbReference type="Gene3D" id="3.65.10.10">
    <property type="entry name" value="Enolpyruvate transferase domain"/>
    <property type="match status" value="2"/>
</dbReference>
<evidence type="ECO:0000256" key="11">
    <source>
        <dbReference type="ARBA" id="ARBA00022777"/>
    </source>
</evidence>
<dbReference type="InterPro" id="IPR006151">
    <property type="entry name" value="Shikm_DH/Glu-tRNA_Rdtase"/>
</dbReference>
<dbReference type="NCBIfam" id="TIGR01093">
    <property type="entry name" value="aroD"/>
    <property type="match status" value="1"/>
</dbReference>
<comment type="similarity">
    <text evidence="4">In the N-terminal section; belongs to the shikimate kinase family.</text>
</comment>
<dbReference type="Gene3D" id="3.20.20.70">
    <property type="entry name" value="Aldolase class I"/>
    <property type="match status" value="1"/>
</dbReference>
<feature type="binding site" evidence="21">
    <location>
        <begin position="917"/>
        <end position="924"/>
    </location>
    <ligand>
        <name>ATP</name>
        <dbReference type="ChEBI" id="CHEBI:30616"/>
    </ligand>
</feature>
<dbReference type="GeneID" id="37270191"/>
<feature type="binding site" evidence="21">
    <location>
        <position position="167"/>
    </location>
    <ligand>
        <name>7-phospho-2-dehydro-3-deoxy-D-arabino-heptonate</name>
        <dbReference type="ChEBI" id="CHEBI:58394"/>
    </ligand>
</feature>
<feature type="binding site" evidence="21">
    <location>
        <position position="310"/>
    </location>
    <ligand>
        <name>Zn(2+)</name>
        <dbReference type="ChEBI" id="CHEBI:29105"/>
        <note>catalytic</note>
    </ligand>
</feature>
<dbReference type="SUPFAM" id="SSF51735">
    <property type="entry name" value="NAD(P)-binding Rossmann-fold domains"/>
    <property type="match status" value="1"/>
</dbReference>
<comment type="cofactor">
    <cofactor evidence="21 22">
        <name>Zn(2+)</name>
        <dbReference type="ChEBI" id="CHEBI:29105"/>
    </cofactor>
    <text evidence="21 22">Binds 2 Zn(2+) ions per subunit.</text>
</comment>
<evidence type="ECO:0000256" key="19">
    <source>
        <dbReference type="ARBA" id="ARBA00044633"/>
    </source>
</evidence>
<dbReference type="InterPro" id="IPR006264">
    <property type="entry name" value="EPSP_synthase"/>
</dbReference>
<dbReference type="NCBIfam" id="TIGR01356">
    <property type="entry name" value="aroA"/>
    <property type="match status" value="1"/>
</dbReference>
<comment type="catalytic activity">
    <reaction evidence="21 22">
        <text>3-dehydroquinate = 3-dehydroshikimate + H2O</text>
        <dbReference type="Rhea" id="RHEA:21096"/>
        <dbReference type="ChEBI" id="CHEBI:15377"/>
        <dbReference type="ChEBI" id="CHEBI:16630"/>
        <dbReference type="ChEBI" id="CHEBI:32364"/>
        <dbReference type="EC" id="4.2.1.10"/>
    </reaction>
</comment>
<evidence type="ECO:0000259" key="28">
    <source>
        <dbReference type="Pfam" id="PF24621"/>
    </source>
</evidence>
<evidence type="ECO:0000256" key="10">
    <source>
        <dbReference type="ARBA" id="ARBA00022741"/>
    </source>
</evidence>
<feature type="region of interest" description="Shikimate dehydrogenase" evidence="21">
    <location>
        <begin position="1369"/>
        <end position="1673"/>
    </location>
</feature>
<reference evidence="29 30" key="1">
    <citation type="journal article" date="2018" name="Mol. Biol. Evol.">
        <title>Broad Genomic Sampling Reveals a Smut Pathogenic Ancestry of the Fungal Clade Ustilaginomycotina.</title>
        <authorList>
            <person name="Kijpornyongpan T."/>
            <person name="Mondo S.J."/>
            <person name="Barry K."/>
            <person name="Sandor L."/>
            <person name="Lee J."/>
            <person name="Lipzen A."/>
            <person name="Pangilinan J."/>
            <person name="LaButti K."/>
            <person name="Hainaut M."/>
            <person name="Henrissat B."/>
            <person name="Grigoriev I.V."/>
            <person name="Spatafora J.W."/>
            <person name="Aime M.C."/>
        </authorList>
    </citation>
    <scope>NUCLEOTIDE SEQUENCE [LARGE SCALE GENOMIC DNA]</scope>
    <source>
        <strain evidence="29 30">MCA 4186</strain>
    </source>
</reference>
<proteinExistence type="inferred from homology"/>
<dbReference type="EC" id="1.1.1.25" evidence="21"/>
<feature type="binding site" evidence="21">
    <location>
        <position position="294"/>
    </location>
    <ligand>
        <name>Zn(2+)</name>
        <dbReference type="ChEBI" id="CHEBI:29105"/>
        <note>catalytic</note>
    </ligand>
</feature>
<evidence type="ECO:0000256" key="3">
    <source>
        <dbReference type="ARBA" id="ARBA00006477"/>
    </source>
</evidence>
<feature type="binding site" evidence="21">
    <location>
        <begin position="154"/>
        <end position="155"/>
    </location>
    <ligand>
        <name>NAD(+)</name>
        <dbReference type="ChEBI" id="CHEBI:57540"/>
    </ligand>
</feature>
<dbReference type="NCBIfam" id="TIGR01357">
    <property type="entry name" value="aroB"/>
    <property type="match status" value="1"/>
</dbReference>
<dbReference type="InterPro" id="IPR031322">
    <property type="entry name" value="Shikimate/glucono_kinase"/>
</dbReference>
<dbReference type="EMBL" id="KZ819295">
    <property type="protein sequence ID" value="PWN97383.1"/>
    <property type="molecule type" value="Genomic_DNA"/>
</dbReference>
<feature type="domain" description="Quinate/shikimate 5-dehydrogenase/glutamyl-tRNA reductase" evidence="24">
    <location>
        <begin position="1496"/>
        <end position="1555"/>
    </location>
</feature>
<evidence type="ECO:0000256" key="22">
    <source>
        <dbReference type="PIRNR" id="PIRNR000514"/>
    </source>
</evidence>
<dbReference type="FunFam" id="3.65.10.10:FF:000007">
    <property type="entry name" value="Pentafunctional AROM polypeptide"/>
    <property type="match status" value="1"/>
</dbReference>
<evidence type="ECO:0000259" key="26">
    <source>
        <dbReference type="Pfam" id="PF08501"/>
    </source>
</evidence>
<dbReference type="InterPro" id="IPR013708">
    <property type="entry name" value="Shikimate_DH-bd_N"/>
</dbReference>
<dbReference type="InterPro" id="IPR010110">
    <property type="entry name" value="Shikimate_DH_AroM-type"/>
</dbReference>
<comment type="similarity">
    <text evidence="21 22">In the C-terminal section; belongs to the shikimate dehydrogenase family.</text>
</comment>
<evidence type="ECO:0000256" key="6">
    <source>
        <dbReference type="ARBA" id="ARBA00022490"/>
    </source>
</evidence>
<dbReference type="OrthoDB" id="197068at2759"/>
<dbReference type="CDD" id="cd01556">
    <property type="entry name" value="EPSP_synthase"/>
    <property type="match status" value="1"/>
</dbReference>
<evidence type="ECO:0000256" key="9">
    <source>
        <dbReference type="ARBA" id="ARBA00022723"/>
    </source>
</evidence>
<feature type="active site" description="For EPSP synthase activity" evidence="21">
    <location>
        <position position="857"/>
    </location>
</feature>
<comment type="similarity">
    <text evidence="21 22">In the 3rd section; belongs to the shikimate kinase family.</text>
</comment>
<dbReference type="Pfam" id="PF01202">
    <property type="entry name" value="SKI"/>
    <property type="match status" value="1"/>
</dbReference>
<comment type="similarity">
    <text evidence="22">In the N-terminal section; belongs to the dehydroquinate synthase family.</text>
</comment>
<dbReference type="NCBIfam" id="TIGR01809">
    <property type="entry name" value="Shik-DH-AROM"/>
    <property type="match status" value="1"/>
</dbReference>
<feature type="binding site" evidence="21">
    <location>
        <position position="209"/>
    </location>
    <ligand>
        <name>Zn(2+)</name>
        <dbReference type="ChEBI" id="CHEBI:29105"/>
        <note>catalytic</note>
    </ligand>
</feature>
<keyword evidence="6 21" id="KW-0963">Cytoplasm</keyword>
<comment type="pathway">
    <text evidence="21 22">Metabolic intermediate biosynthesis; chorismate biosynthesis; chorismate from D-erythrose 4-phosphate and phosphoenolpyruvate: step 2/7.</text>
</comment>
<dbReference type="GO" id="GO:0005524">
    <property type="term" value="F:ATP binding"/>
    <property type="evidence" value="ECO:0007669"/>
    <property type="project" value="UniProtKB-UniRule"/>
</dbReference>
<dbReference type="GO" id="GO:0004764">
    <property type="term" value="F:shikimate 3-dehydrogenase (NADP+) activity"/>
    <property type="evidence" value="ECO:0007669"/>
    <property type="project" value="UniProtKB-UniRule"/>
</dbReference>
<feature type="binding site" evidence="21">
    <location>
        <position position="310"/>
    </location>
    <ligand>
        <name>7-phospho-2-dehydro-3-deoxy-D-arabino-heptonate</name>
        <dbReference type="ChEBI" id="CHEBI:58394"/>
    </ligand>
</feature>
<dbReference type="Gene3D" id="3.40.50.10860">
    <property type="entry name" value="Leucine Dehydrogenase, chain A, domain 1"/>
    <property type="match status" value="1"/>
</dbReference>
<feature type="domain" description="SDH C-terminal" evidence="27">
    <location>
        <begin position="1637"/>
        <end position="1665"/>
    </location>
</feature>
<comment type="subcellular location">
    <subcellularLocation>
        <location evidence="21 22">Cytoplasm</location>
    </subcellularLocation>
</comment>
<dbReference type="FunFam" id="1.20.1090.10:FF:000007">
    <property type="entry name" value="Pentafunctional AROM polypeptide"/>
    <property type="match status" value="1"/>
</dbReference>
<feature type="binding site" evidence="21">
    <location>
        <position position="177"/>
    </location>
    <ligand>
        <name>7-phospho-2-dehydro-3-deoxy-D-arabino-heptonate</name>
        <dbReference type="ChEBI" id="CHEBI:58394"/>
    </ligand>
</feature>
<dbReference type="HAMAP" id="MF_00210">
    <property type="entry name" value="EPSP_synth"/>
    <property type="match status" value="1"/>
</dbReference>
<comment type="catalytic activity">
    <reaction evidence="19">
        <text>3-phosphoshikimate + phosphoenolpyruvate = 5-O-(1-carboxyvinyl)-3-phosphoshikimate + phosphate</text>
        <dbReference type="Rhea" id="RHEA:21256"/>
        <dbReference type="ChEBI" id="CHEBI:43474"/>
        <dbReference type="ChEBI" id="CHEBI:57701"/>
        <dbReference type="ChEBI" id="CHEBI:58702"/>
        <dbReference type="ChEBI" id="CHEBI:145989"/>
        <dbReference type="EC" id="2.5.1.19"/>
    </reaction>
    <physiologicalReaction direction="left-to-right" evidence="19">
        <dbReference type="Rhea" id="RHEA:21257"/>
    </physiologicalReaction>
</comment>
<dbReference type="InterPro" id="IPR013792">
    <property type="entry name" value="RNA3'P_cycl/enolpyr_Trfase_a/b"/>
</dbReference>
<keyword evidence="17 21" id="KW-0456">Lyase</keyword>
<evidence type="ECO:0000256" key="20">
    <source>
        <dbReference type="ARBA" id="ARBA00048567"/>
    </source>
</evidence>
<evidence type="ECO:0000256" key="18">
    <source>
        <dbReference type="ARBA" id="ARBA00023268"/>
    </source>
</evidence>
<comment type="pathway">
    <text evidence="2 21 22">Metabolic intermediate biosynthesis; chorismate biosynthesis; chorismate from D-erythrose 4-phosphate and phosphoenolpyruvate: step 5/7.</text>
</comment>
<dbReference type="PRINTS" id="PR01100">
    <property type="entry name" value="SHIKIMTKNASE"/>
</dbReference>
<dbReference type="InterPro" id="IPR013785">
    <property type="entry name" value="Aldolase_TIM"/>
</dbReference>
<dbReference type="GO" id="GO:0005737">
    <property type="term" value="C:cytoplasm"/>
    <property type="evidence" value="ECO:0007669"/>
    <property type="project" value="UniProtKB-SubCell"/>
</dbReference>
<sequence length="1673" mass="178446">MASGLKAASYHAPPVRSPAGADINVIRCLDASIHLGFHLASHIADVLVEQVPSSTYILLTDTRLATLHAPALLDALHAKLRAASGASRVLTRAIPPGEGSKSRATKAELEDWMLAQGVTRDAVVIALGGGVVGDLCGFVAATFMRGVRYVQVPTTLLAMVDSAVGGKTAIDTPKGKNLIGAFHQPTFVFVDAAYLQTLPEREFSNGMAEVVKTAAIWDAADFHKLESSAPAIRSAVLGPFPEGQAADAGRELGTRSEAQTLLLDVIRGSVGVKAHIVTIDEKEMGLRNLVNFGHSIGHAIEAVLTPDMLHGECVSVGMILEAEIARGMVGLSQVSVGRLSRCLQQYNLPISLSDARIARLPRADGLSVERLLDIMRVDKKNAGHEKKIVLLSRIGATAEQKASTVHDSIIERVLSAGVRVVPIARSPPKASATLQPPGSKSISNRALVLAALSSGTCRVRNLLHSDDTQVMMAALRDLNAAEFEWENEGETVVVRGNSGRMSPPAKGKEIYLQNAGTAARFMTGVCSLVAADAADSHVVVTGNARMKERPIGALVDALRTNGTSVDYLGSSGCLPLRIASGGLAGGHIQLSASISSQYVSSILLVAPYAQKEVTLELVGGAVISQPYIDMTLAMMRDFGIVAERLVDDAGKPRDAYRVPQGVYQAPETYDVESDASSATYPLAFAAIMGTEVVVPNIGSASLQGDARFARDVLKPMGCAVEQGASSTTVRGPAVGQLRQLGTIDMEPMTDAFLTASALFAVAAPGVNGETSTRITGIANQRVKECNRIKAVMDELAKFAVRTIEHPDGLEIFGVAPAQLRADASVHCYDDHRVAMAFSVLAVLASGGSGAVMEEARCTAKTWPSYWDDISRSLGIAFVGADIPIVRPAASTSAKLSTISDSLTPVQYARDASIICIGMRASGKTYLGGFGAAALRRPFLDADVIFNERFVLNDFVATHGWPAFRAAETEILKELLANKSTGHLISLGGGVIESAENRALLQEYARSRGPVVYVMRDVEEVVKFLETSDRPAFGEPVRDVHKRRVPLLYSCSSYELVSYSGSSFDADAFDAETGAALFDANDSALGAPHRSSSIRPAHGLEAEVARYFRFIAGVETNHVPELASGRPTFMLCLTFPDVTPALPLMEQLTSGADVIELRVDLLDPSGTAPTTPQVPAFDYVAVQLAALRQRTNLPIIFTVRSKSQGGMFPDNAVEEYFELLKLGLRQGCEYLDVELRYPEERLETVRAHRGHTKLIASWHDWSGALRWDAADTLAKYELALRIGDVVKIIGRADSMADNVALEQFRLRVAARSDAKPLIALNMGVAGQLSRVLNYTMCPATHAAMPFPAAPGQLTVAQLHAARALAGVIPAQQYALFGTPIKHSLSPTLHNTGFKELGLPHHYGIIEVDHVSSEIKAFIRQPNFGGASVTIPLKLDIMAELDSITPHARAIGAVNTIVPRRAGAGPALLEGDNTDWIAITECSRRNLSPLALSSPAFTALVIGAGGSARAAIYAMHKLGARRIFLFNRTKANADKLAGEVPAEWHVEVVASLESLPSQPSAVVSNVPADGTSLDASSGAGVILPASILNNAEGGVAIDMSYKPSHTPLMELVERTNAAASAKADRHNLRQGRLWTGVPGLTILLEQGCHQFLRWTGRQAPRAEIERVAWQRYRAQ</sequence>
<keyword evidence="30" id="KW-1185">Reference proteome</keyword>
<keyword evidence="10 21" id="KW-0547">Nucleotide-binding</keyword>
<comment type="pathway">
    <text evidence="21 22">Metabolic intermediate biosynthesis; chorismate biosynthesis; chorismate from D-erythrose 4-phosphate and phosphoenolpyruvate: step 3/7.</text>
</comment>
<dbReference type="FunFam" id="3.40.50.1970:FF:000007">
    <property type="entry name" value="Pentafunctional AROM polypeptide"/>
    <property type="match status" value="1"/>
</dbReference>
<dbReference type="Pfam" id="PF18317">
    <property type="entry name" value="SDH_C"/>
    <property type="match status" value="1"/>
</dbReference>
<gene>
    <name evidence="29" type="ORF">FA09DRAFT_330549</name>
</gene>
<dbReference type="RefSeq" id="XP_025597662.1">
    <property type="nucleotide sequence ID" value="XM_025742647.1"/>
</dbReference>
<dbReference type="SUPFAM" id="SSF51569">
    <property type="entry name" value="Aldolase"/>
    <property type="match status" value="1"/>
</dbReference>
<dbReference type="UniPathway" id="UPA00053">
    <property type="reaction ID" value="UER00085"/>
</dbReference>
<feature type="binding site" evidence="21">
    <location>
        <position position="379"/>
    </location>
    <ligand>
        <name>7-phospho-2-dehydro-3-deoxy-D-arabino-heptonate</name>
        <dbReference type="ChEBI" id="CHEBI:58394"/>
    </ligand>
</feature>
<comment type="similarity">
    <text evidence="21">In the N-terminal section; belongs to the sugar phosphate cyclases superfamily. Dehydroquinate synthase family.</text>
</comment>
<dbReference type="PIRSF" id="PIRSF000514">
    <property type="entry name" value="Pentafunct_AroM"/>
    <property type="match status" value="1"/>
</dbReference>
<dbReference type="EC" id="2.5.1.19" evidence="21"/>
<evidence type="ECO:0000313" key="29">
    <source>
        <dbReference type="EMBL" id="PWN97383.1"/>
    </source>
</evidence>
<feature type="binding site" evidence="21">
    <location>
        <begin position="194"/>
        <end position="197"/>
    </location>
    <ligand>
        <name>NAD(+)</name>
        <dbReference type="ChEBI" id="CHEBI:57540"/>
    </ligand>
</feature>
<evidence type="ECO:0000256" key="16">
    <source>
        <dbReference type="ARBA" id="ARBA00023141"/>
    </source>
</evidence>
<evidence type="ECO:0000256" key="4">
    <source>
        <dbReference type="ARBA" id="ARBA00009349"/>
    </source>
</evidence>
<dbReference type="Pfam" id="PF08501">
    <property type="entry name" value="Shikimate_dh_N"/>
    <property type="match status" value="1"/>
</dbReference>
<dbReference type="SUPFAM" id="SSF56796">
    <property type="entry name" value="Dehydroquinate synthase-like"/>
    <property type="match status" value="1"/>
</dbReference>
<feature type="binding site" evidence="21">
    <location>
        <begin position="129"/>
        <end position="131"/>
    </location>
    <ligand>
        <name>NAD(+)</name>
        <dbReference type="ChEBI" id="CHEBI:57540"/>
    </ligand>
</feature>
<dbReference type="Pfam" id="PF01488">
    <property type="entry name" value="Shikimate_DH"/>
    <property type="match status" value="1"/>
</dbReference>
<feature type="active site" description="Proton acceptor; for 3-dehydroquinate synthase activity" evidence="21">
    <location>
        <position position="283"/>
    </location>
</feature>
<dbReference type="EC" id="4.2.3.4" evidence="21"/>
<keyword evidence="15 21" id="KW-0560">Oxidoreductase</keyword>
<feature type="binding site" evidence="21">
    <location>
        <position position="273"/>
    </location>
    <ligand>
        <name>7-phospho-2-dehydro-3-deoxy-D-arabino-heptonate</name>
        <dbReference type="ChEBI" id="CHEBI:58394"/>
    </ligand>
</feature>